<evidence type="ECO:0000313" key="1">
    <source>
        <dbReference type="EMBL" id="CAD6559329.1"/>
    </source>
</evidence>
<gene>
    <name evidence="1" type="ORF">LMG28140_06599</name>
</gene>
<proteinExistence type="predicted"/>
<dbReference type="RefSeq" id="WP_201646429.1">
    <property type="nucleotide sequence ID" value="NZ_CAJHCP010000024.1"/>
</dbReference>
<sequence length="72" mass="7882">MMISHTSMSRTEPQLHVFEQAGGWHWGITVPRSLGSGFKVIAYSEQTFPAEDTARTDGSHALEALQVAAHTN</sequence>
<dbReference type="EMBL" id="CAJHCP010000024">
    <property type="protein sequence ID" value="CAD6559329.1"/>
    <property type="molecule type" value="Genomic_DNA"/>
</dbReference>
<accession>A0ABM8P8S5</accession>
<reference evidence="1 2" key="1">
    <citation type="submission" date="2020-10" db="EMBL/GenBank/DDBJ databases">
        <authorList>
            <person name="Peeters C."/>
        </authorList>
    </citation>
    <scope>NUCLEOTIDE SEQUENCE [LARGE SCALE GENOMIC DNA]</scope>
    <source>
        <strain evidence="1 2">LMG 28140</strain>
    </source>
</reference>
<evidence type="ECO:0000313" key="2">
    <source>
        <dbReference type="Proteomes" id="UP000598032"/>
    </source>
</evidence>
<keyword evidence="2" id="KW-1185">Reference proteome</keyword>
<name>A0ABM8P8S5_9BURK</name>
<organism evidence="1 2">
    <name type="scientific">Paraburkholderia metrosideri</name>
    <dbReference type="NCBI Taxonomy" id="580937"/>
    <lineage>
        <taxon>Bacteria</taxon>
        <taxon>Pseudomonadati</taxon>
        <taxon>Pseudomonadota</taxon>
        <taxon>Betaproteobacteria</taxon>
        <taxon>Burkholderiales</taxon>
        <taxon>Burkholderiaceae</taxon>
        <taxon>Paraburkholderia</taxon>
    </lineage>
</organism>
<evidence type="ECO:0008006" key="3">
    <source>
        <dbReference type="Google" id="ProtNLM"/>
    </source>
</evidence>
<comment type="caution">
    <text evidence="1">The sequence shown here is derived from an EMBL/GenBank/DDBJ whole genome shotgun (WGS) entry which is preliminary data.</text>
</comment>
<protein>
    <recommendedName>
        <fullName evidence="3">DUF2188 domain-containing protein</fullName>
    </recommendedName>
</protein>
<dbReference type="Proteomes" id="UP000598032">
    <property type="component" value="Unassembled WGS sequence"/>
</dbReference>